<evidence type="ECO:0000259" key="2">
    <source>
        <dbReference type="Pfam" id="PF21031"/>
    </source>
</evidence>
<dbReference type="SUPFAM" id="SSF50978">
    <property type="entry name" value="WD40 repeat-like"/>
    <property type="match status" value="1"/>
</dbReference>
<dbReference type="EMBL" id="PRFA01000163">
    <property type="protein sequence ID" value="PWU85412.1"/>
    <property type="molecule type" value="Genomic_DNA"/>
</dbReference>
<evidence type="ECO:0000256" key="1">
    <source>
        <dbReference type="PROSITE-ProRule" id="PRU00221"/>
    </source>
</evidence>
<dbReference type="VEuPathDB" id="TriTrypDB:Tc_MARK_696"/>
<dbReference type="InterPro" id="IPR036322">
    <property type="entry name" value="WD40_repeat_dom_sf"/>
</dbReference>
<gene>
    <name evidence="3" type="ORF">C4B63_163g28</name>
</gene>
<dbReference type="OrthoDB" id="756370at2759"/>
<dbReference type="VEuPathDB" id="TriTrypDB:TCSYLVIO_001913"/>
<dbReference type="Proteomes" id="UP000246121">
    <property type="component" value="Unassembled WGS sequence"/>
</dbReference>
<evidence type="ECO:0000313" key="4">
    <source>
        <dbReference type="Proteomes" id="UP000246121"/>
    </source>
</evidence>
<dbReference type="InterPro" id="IPR015943">
    <property type="entry name" value="WD40/YVTN_repeat-like_dom_sf"/>
</dbReference>
<dbReference type="InterPro" id="IPR001680">
    <property type="entry name" value="WD40_rpt"/>
</dbReference>
<dbReference type="VEuPathDB" id="TriTrypDB:TCDM_01926"/>
<evidence type="ECO:0000313" key="3">
    <source>
        <dbReference type="EMBL" id="PWU85412.1"/>
    </source>
</evidence>
<name>A0A2V2UQJ6_TRYCR</name>
<protein>
    <recommendedName>
        <fullName evidence="2">WD repeat-containing protein 54 beta-propeller domain-containing protein</fullName>
    </recommendedName>
</protein>
<dbReference type="VEuPathDB" id="TriTrypDB:C3747_54g234"/>
<dbReference type="VEuPathDB" id="TriTrypDB:C4B63_163g28"/>
<dbReference type="VEuPathDB" id="TriTrypDB:TcBrA4_0072550"/>
<dbReference type="VEuPathDB" id="TriTrypDB:TcYC6_0045500"/>
<dbReference type="VEuPathDB" id="TriTrypDB:TcG_06619"/>
<dbReference type="InterPro" id="IPR049546">
    <property type="entry name" value="WDR54_beta_prop"/>
</dbReference>
<feature type="repeat" description="WD" evidence="1">
    <location>
        <begin position="246"/>
        <end position="279"/>
    </location>
</feature>
<dbReference type="VEuPathDB" id="TriTrypDB:TcCL_NonESM05569"/>
<keyword evidence="1" id="KW-0853">WD repeat</keyword>
<dbReference type="PROSITE" id="PS50294">
    <property type="entry name" value="WD_REPEATS_REGION"/>
    <property type="match status" value="1"/>
</dbReference>
<accession>A0A2V2UQJ6</accession>
<sequence>MPRTFLSVEEHTLPGGSLPPSLLYNNLTYVEECGALVYASRKDCIVRDVKAKKTHVLPIGTSEKEMIVHCTATLAPIGLLHPDHSLLILITTESATQLWAKESPLGLVPHNGSNGNGCCGAIVSSSTGVAHVLVSTNKGVVIFAEFDATPNTPFRVQSAVKGHMEHAVTAARLNPFHDSPLFAVTGDSVGRLLFWDRDKQPFAFFETSECVTALQIVSGGDFAVAANGAGKLQVFDSRTGEMRVEICAHSRWINTLAFCTAANTVISGAEDGYFTVWSMPKSTVNGVTLVEPIATQHVPNVLPTGAAFRADGTQVFIAMYDTNRITEYALV</sequence>
<dbReference type="Pfam" id="PF21031">
    <property type="entry name" value="WDR54"/>
    <property type="match status" value="1"/>
</dbReference>
<dbReference type="VEuPathDB" id="TriTrypDB:TcCLB.508173.230"/>
<reference evidence="3 4" key="1">
    <citation type="journal article" date="2018" name="Microb. Genom.">
        <title>Expanding an expanded genome: long-read sequencing of Trypanosoma cruzi.</title>
        <authorList>
            <person name="Berna L."/>
            <person name="Rodriguez M."/>
            <person name="Chiribao M.L."/>
            <person name="Parodi-Talice A."/>
            <person name="Pita S."/>
            <person name="Rijo G."/>
            <person name="Alvarez-Valin F."/>
            <person name="Robello C."/>
        </authorList>
    </citation>
    <scope>NUCLEOTIDE SEQUENCE [LARGE SCALE GENOMIC DNA]</scope>
    <source>
        <strain evidence="3 4">Dm28c</strain>
    </source>
</reference>
<proteinExistence type="predicted"/>
<dbReference type="AlphaFoldDB" id="A0A2V2UQJ6"/>
<dbReference type="SMART" id="SM00320">
    <property type="entry name" value="WD40"/>
    <property type="match status" value="3"/>
</dbReference>
<dbReference type="VEuPathDB" id="TriTrypDB:ECC02_008649"/>
<comment type="caution">
    <text evidence="3">The sequence shown here is derived from an EMBL/GenBank/DDBJ whole genome shotgun (WGS) entry which is preliminary data.</text>
</comment>
<dbReference type="Gene3D" id="2.130.10.10">
    <property type="entry name" value="YVTN repeat-like/Quinoprotein amine dehydrogenase"/>
    <property type="match status" value="1"/>
</dbReference>
<feature type="domain" description="WD repeat-containing protein 54 beta-propeller" evidence="2">
    <location>
        <begin position="168"/>
        <end position="328"/>
    </location>
</feature>
<dbReference type="VEuPathDB" id="TriTrypDB:BCY84_16391"/>
<dbReference type="PROSITE" id="PS50082">
    <property type="entry name" value="WD_REPEATS_2"/>
    <property type="match status" value="1"/>
</dbReference>
<organism evidence="3 4">
    <name type="scientific">Trypanosoma cruzi</name>
    <dbReference type="NCBI Taxonomy" id="5693"/>
    <lineage>
        <taxon>Eukaryota</taxon>
        <taxon>Discoba</taxon>
        <taxon>Euglenozoa</taxon>
        <taxon>Kinetoplastea</taxon>
        <taxon>Metakinetoplastina</taxon>
        <taxon>Trypanosomatida</taxon>
        <taxon>Trypanosomatidae</taxon>
        <taxon>Trypanosoma</taxon>
        <taxon>Schizotrypanum</taxon>
    </lineage>
</organism>